<gene>
    <name evidence="3" type="ORF">A5844_000762</name>
</gene>
<accession>A0A2C9XQV0</accession>
<comment type="caution">
    <text evidence="3">The sequence shown here is derived from an EMBL/GenBank/DDBJ whole genome shotgun (WGS) entry which is preliminary data.</text>
</comment>
<evidence type="ECO:0000313" key="3">
    <source>
        <dbReference type="EMBL" id="OTP12529.1"/>
    </source>
</evidence>
<feature type="domain" description="WxL" evidence="2">
    <location>
        <begin position="1549"/>
        <end position="1763"/>
    </location>
</feature>
<dbReference type="STRING" id="1987383.A5844_000762"/>
<dbReference type="Proteomes" id="UP000194933">
    <property type="component" value="Unassembled WGS sequence"/>
</dbReference>
<reference evidence="3 4" key="1">
    <citation type="submission" date="2017-05" db="EMBL/GenBank/DDBJ databases">
        <title>The Genome Sequence of Enterococcus sp. 10A9_DIV0425.</title>
        <authorList>
            <consortium name="The Broad Institute Genomics Platform"/>
            <consortium name="The Broad Institute Genomic Center for Infectious Diseases"/>
            <person name="Earl A."/>
            <person name="Manson A."/>
            <person name="Schwartman J."/>
            <person name="Gilmore M."/>
            <person name="Abouelleil A."/>
            <person name="Cao P."/>
            <person name="Chapman S."/>
            <person name="Cusick C."/>
            <person name="Shea T."/>
            <person name="Young S."/>
            <person name="Neafsey D."/>
            <person name="Nusbaum C."/>
            <person name="Birren B."/>
        </authorList>
    </citation>
    <scope>NUCLEOTIDE SEQUENCE [LARGE SCALE GENOMIC DNA]</scope>
    <source>
        <strain evidence="3 4">10A9_DIV0425</strain>
    </source>
</reference>
<evidence type="ECO:0000256" key="1">
    <source>
        <dbReference type="SAM" id="MobiDB-lite"/>
    </source>
</evidence>
<feature type="compositionally biased region" description="Polar residues" evidence="1">
    <location>
        <begin position="205"/>
        <end position="218"/>
    </location>
</feature>
<feature type="region of interest" description="Disordered" evidence="1">
    <location>
        <begin position="161"/>
        <end position="222"/>
    </location>
</feature>
<dbReference type="RefSeq" id="WP_256924514.1">
    <property type="nucleotide sequence ID" value="NZ_NGMO01000001.1"/>
</dbReference>
<dbReference type="InterPro" id="IPR046776">
    <property type="entry name" value="Pectate_lyase_5"/>
</dbReference>
<evidence type="ECO:0000313" key="4">
    <source>
        <dbReference type="Proteomes" id="UP000194933"/>
    </source>
</evidence>
<proteinExistence type="predicted"/>
<dbReference type="EMBL" id="NGMO01000001">
    <property type="protein sequence ID" value="OTP12529.1"/>
    <property type="molecule type" value="Genomic_DNA"/>
</dbReference>
<feature type="compositionally biased region" description="Basic and acidic residues" evidence="1">
    <location>
        <begin position="184"/>
        <end position="194"/>
    </location>
</feature>
<keyword evidence="4" id="KW-1185">Reference proteome</keyword>
<feature type="compositionally biased region" description="Acidic residues" evidence="1">
    <location>
        <begin position="173"/>
        <end position="182"/>
    </location>
</feature>
<name>A0A2C9XQV0_9ENTE</name>
<dbReference type="InterPro" id="IPR027994">
    <property type="entry name" value="WxL_dom"/>
</dbReference>
<sequence>MLNRKLSKLFITLMITIISSQIVFTPISIVYAQPIKDQEDLSPMELPTMKNYLAMGKSDPQFFFTKSRMQGTIEKLIEVTFFSDQEVSSVRVGFPEEAEIVKEKLPSGFSIEQVEQSHEWIIQTESIQHTFVLPIIFGSAGSYEVTVEKATVTIEINEQEKIADENSEKEVDQTDESVENQEDSNLKEEIDRAQVSEQVTEENQSEYVVENSQDQQVNEESRDNKSVFVEQEIFNEEIAKVFTMQEFREAVSDPKIGIISVEADLTENAANIMTVNRPLLIQGNGYTLTFGNNGLYFQLDEVIRESSFRIENVTITKIGITPLINSTVESSAKWTVELEDITEVNANTMRLASIPEGKIAFTGGKSDFTRTNSSTIFIEAKEIFAINQAQINIGRGNATIFFSSATVANPKLEVENGSKITITTTAGTANTIDLRGEKSGIAIRTAGQLIVNTIGPSTTTTPTDITNNTIALTGVSPKIEINENGKLVVNSTLSKRGIHLAGNDAALVVNSSELTAISSTQTAVNISGDRPLLSTEKSTIQFGSTTGQRVNLVGDTPLLSMSNTEILMNASTGRGIYLQGETPQIFLDDSQLYMTDTGASQGMILNGEDATLSLTNNSELSIKSGGTGTAENIQIGNNNARPKILLDNNSLIKVSTTSGTGGASDISNNAIHVRGSEPKTQLSNSSKIKVTIESNARRGFYLNGSDAELIVKDSELDISTFTGQGVNVTGLSPKVDLESSRLEIFTTTGVNISLSGADGIFQATYTEAKIQSSAGQRINLVGNRSVFRLDSSRFSLNATTGRGIYLSGETPQILLDDSELSIVNSGAAQGVILQGIDSLLSLKNSSNVYLSSGGTGTSENIQIGNNNVPPRILLETKSTLSVVSTSGTGSPSVTANNAIHLRGGQPEFDIFDDSRVSVQINSGARRAIFMNGNEGKLQMRNSDLEIDPISGQGINFTGNSSLLSIKEGAVLKSHTGVNDSIILLGNEPTIDISGTDTKVDVSSNANSATTHTASIFMGQRTNNTSMNAKILVEDGAELSVLAGNNAPAVGLRSIGGQFLVKNNAKVNLENGNASSAFEAAAATLRFIQAGSYTFIIDHADMTIKKRGGTAPGVRMHGSNNNILVRNKGNFEVINPGNGTANNGGVALGNQAIHYTTGSNNSFTIQDPGSQVTLNAASGPGVDMGTTSGNINVFDGGYFSVSGRTSTAAGGIFNAGVVEINFDNPLYMNFRNNRQGGGNIFNVSNGSILKATNSDLAVWRNGANLDGEPNLNFRKLDYTFGGSNFNTLRETSDPDHLNTTIFGTAGLTTYSRMSSNNGRWAIADELRTPTNADSKIHGRVSLPVGLHDSRPAWDDEAIVTIEVESPSGKKKEYMAKTVGDTNESPGISIYGEEPRGGLFEIDLIEPLEAGSKVRINKVELTSGELTDGFGHQILTETVEVFPIIPPTPAQFSSSIITQSNTTIQGITDNKEAEVTATHNGEPLNTENAMIDNDGKFVIDLREVSLEIDDEIQVFLRDANGAAEAAGVIGPPETNNERGNINPSTKLAFRDVIFEPATTLIVGDFAPVSPVDPLYPEIEVDLENKPSLPEDQGPLSIDFVSSFDFGSQAIAAQDTQYFAHPQRLLNEDGTVNETEKRPNYVQISDRRPENERNGWQLAITQLAQFSTTRNHVLEGAQLLFTNQQLVTAQSGIPPVVEKEDQLTLIPGNKQPLLRAKGTEGTGTWIYRFGDGTFASESVILEVPKGANPEATTYTTTLVWEFSSVPEN</sequence>
<feature type="compositionally biased region" description="Basic and acidic residues" evidence="1">
    <location>
        <begin position="161"/>
        <end position="172"/>
    </location>
</feature>
<organism evidence="3 4">
    <name type="scientific">Candidatus Enterococcus wittei</name>
    <dbReference type="NCBI Taxonomy" id="1987383"/>
    <lineage>
        <taxon>Bacteria</taxon>
        <taxon>Bacillati</taxon>
        <taxon>Bacillota</taxon>
        <taxon>Bacilli</taxon>
        <taxon>Lactobacillales</taxon>
        <taxon>Enterococcaceae</taxon>
        <taxon>Enterococcus</taxon>
    </lineage>
</organism>
<evidence type="ECO:0000259" key="2">
    <source>
        <dbReference type="Pfam" id="PF13731"/>
    </source>
</evidence>
<dbReference type="Pfam" id="PF13731">
    <property type="entry name" value="WxL"/>
    <property type="match status" value="1"/>
</dbReference>
<dbReference type="Pfam" id="PF20585">
    <property type="entry name" value="Pectate_lyase_5"/>
    <property type="match status" value="1"/>
</dbReference>
<protein>
    <recommendedName>
        <fullName evidence="2">WxL domain-containing protein</fullName>
    </recommendedName>
</protein>